<dbReference type="InterPro" id="IPR033403">
    <property type="entry name" value="DUF5110"/>
</dbReference>
<dbReference type="CDD" id="cd06591">
    <property type="entry name" value="GH31_xylosidase_XylS"/>
    <property type="match status" value="1"/>
</dbReference>
<dbReference type="Pfam" id="PF21365">
    <property type="entry name" value="Glyco_hydro_31_3rd"/>
    <property type="match status" value="1"/>
</dbReference>
<evidence type="ECO:0000259" key="5">
    <source>
        <dbReference type="Pfam" id="PF17137"/>
    </source>
</evidence>
<dbReference type="Pfam" id="PF17137">
    <property type="entry name" value="DUF5110"/>
    <property type="match status" value="1"/>
</dbReference>
<dbReference type="SUPFAM" id="SSF74650">
    <property type="entry name" value="Galactose mutarotase-like"/>
    <property type="match status" value="1"/>
</dbReference>
<feature type="domain" description="DUF5110" evidence="5">
    <location>
        <begin position="766"/>
        <end position="833"/>
    </location>
</feature>
<evidence type="ECO:0000313" key="7">
    <source>
        <dbReference type="EMBL" id="MBB5342719.1"/>
    </source>
</evidence>
<dbReference type="Proteomes" id="UP000569092">
    <property type="component" value="Unassembled WGS sequence"/>
</dbReference>
<dbReference type="InterPro" id="IPR048395">
    <property type="entry name" value="Glyco_hydro_31_C"/>
</dbReference>
<organism evidence="7 8">
    <name type="scientific">Tunturiibacter lichenicola</name>
    <dbReference type="NCBI Taxonomy" id="2051959"/>
    <lineage>
        <taxon>Bacteria</taxon>
        <taxon>Pseudomonadati</taxon>
        <taxon>Acidobacteriota</taxon>
        <taxon>Terriglobia</taxon>
        <taxon>Terriglobales</taxon>
        <taxon>Acidobacteriaceae</taxon>
        <taxon>Tunturiibacter</taxon>
    </lineage>
</organism>
<gene>
    <name evidence="7" type="ORF">HDF10_000669</name>
</gene>
<dbReference type="InterPro" id="IPR000322">
    <property type="entry name" value="Glyco_hydro_31_TIM"/>
</dbReference>
<keyword evidence="2 7" id="KW-0378">Hydrolase</keyword>
<evidence type="ECO:0000256" key="2">
    <source>
        <dbReference type="RuleBase" id="RU361185"/>
    </source>
</evidence>
<comment type="similarity">
    <text evidence="1 2">Belongs to the glycosyl hydrolase 31 family.</text>
</comment>
<evidence type="ECO:0000256" key="1">
    <source>
        <dbReference type="ARBA" id="ARBA00007806"/>
    </source>
</evidence>
<dbReference type="AlphaFoldDB" id="A0A7W8J7F9"/>
<dbReference type="SUPFAM" id="SSF51445">
    <property type="entry name" value="(Trans)glycosidases"/>
    <property type="match status" value="1"/>
</dbReference>
<evidence type="ECO:0000259" key="4">
    <source>
        <dbReference type="Pfam" id="PF13802"/>
    </source>
</evidence>
<evidence type="ECO:0000259" key="3">
    <source>
        <dbReference type="Pfam" id="PF01055"/>
    </source>
</evidence>
<evidence type="ECO:0000313" key="8">
    <source>
        <dbReference type="Proteomes" id="UP000569092"/>
    </source>
</evidence>
<protein>
    <submittedName>
        <fullName evidence="7">Alpha-D-xyloside xylohydrolase</fullName>
        <ecNumber evidence="7">3.2.1.177</ecNumber>
    </submittedName>
</protein>
<accession>A0A7W8J7F9</accession>
<reference evidence="7 8" key="1">
    <citation type="submission" date="2020-08" db="EMBL/GenBank/DDBJ databases">
        <title>Genomic Encyclopedia of Type Strains, Phase IV (KMG-V): Genome sequencing to study the core and pangenomes of soil and plant-associated prokaryotes.</title>
        <authorList>
            <person name="Whitman W."/>
        </authorList>
    </citation>
    <scope>NUCLEOTIDE SEQUENCE [LARGE SCALE GENOMIC DNA]</scope>
    <source>
        <strain evidence="7 8">M8US30</strain>
    </source>
</reference>
<feature type="domain" description="Glycoside hydrolase family 31 N-terminal" evidence="4">
    <location>
        <begin position="49"/>
        <end position="207"/>
    </location>
</feature>
<dbReference type="InterPro" id="IPR011013">
    <property type="entry name" value="Gal_mutarotase_sf_dom"/>
</dbReference>
<dbReference type="InterPro" id="IPR017853">
    <property type="entry name" value="GH"/>
</dbReference>
<dbReference type="InterPro" id="IPR013780">
    <property type="entry name" value="Glyco_hydro_b"/>
</dbReference>
<dbReference type="Gene3D" id="2.60.40.1180">
    <property type="entry name" value="Golgi alpha-mannosidase II"/>
    <property type="match status" value="2"/>
</dbReference>
<dbReference type="InterPro" id="IPR051816">
    <property type="entry name" value="Glycosyl_Hydrolase_31"/>
</dbReference>
<sequence>MFATCFSPRGYVFRIAVLLTLVVWNRPSGAQGFERIANGVLVHSIPAAVRIEVCSERAIHVVVGETHNKPALVPAVIRPCTGAAFSISSAKGSVQIRTSALQVAIEEKTGSVRFLSADGASILNEAPDNGRVLPSQGQEGASQGVEQHFALSPGEALYGLGQHQEGFFNLRDIPIRLLQANTNIAVPFLVSTKGYGLLWNNASLTDFNPTTKPIQLNATGKGTFQSGPEGMYGFLLSGNLQNRLRLSIDDTRVIDLDNMWVPSAASGKTRLAANRSYRIQAETGGETALSARMPSDGMSFRSDSGQVVDYYFIYGPQPSRVVAEYRELTGVAPLLPRWAYGFWQCRERYSSQQQILDTAAEFRKRKIPVDVFVQDWQYWGKYGWNAMRFDESAYPDPAGMMSELHRQDLHLIISVWAKFGAETEVNREMERAHLLLTSNASTSEPGEAKERENWADLFNPAAQKEFWSQIDHRLFRLGLDGWWLDASEPEGDPLKNDVTYLGQGKTVRNAYPLFETSAVYDGQRAATENKRVVILTRSAYTGQQRNASISWSGDISANWETLRRQIPAGLSFGASGFPYWTTDIGGFFRPADQYTSAAYHELLIRWFEYGTFCPIFRIHGYRSETEMWKYGPEVEHILTEYDQLRYRLLPYIYSSAWGVTHRGEILMKALPFVFPNDLSVRDIGDQFLFGDALLVNPVTQPDARKRSVVLPTGENWVDFWTGERYSGGQTIAVNAPLDRMPIMVKEGSIVPMGPVVQSTAETADSLQVRVYSGKDADFELYEDSGDGYAYEHGAHSTVHMHWNDRLHELTIADRVGKFPEMRANRSIQIVLVGSGRGVGLSVDSQTGRIVTYNGRKITVHILPYDNQEASERVFPVLSADPQRLENEPGRDWR</sequence>
<dbReference type="GO" id="GO:0030246">
    <property type="term" value="F:carbohydrate binding"/>
    <property type="evidence" value="ECO:0007669"/>
    <property type="project" value="InterPro"/>
</dbReference>
<dbReference type="EC" id="3.2.1.177" evidence="7"/>
<dbReference type="Gene3D" id="2.60.40.1760">
    <property type="entry name" value="glycosyl hydrolase (family 31)"/>
    <property type="match status" value="2"/>
</dbReference>
<dbReference type="CDD" id="cd14752">
    <property type="entry name" value="GH31_N"/>
    <property type="match status" value="1"/>
</dbReference>
<dbReference type="InterPro" id="IPR025887">
    <property type="entry name" value="Glyco_hydro_31_N_dom"/>
</dbReference>
<name>A0A7W8J7F9_9BACT</name>
<keyword evidence="2 7" id="KW-0326">Glycosidase</keyword>
<proteinExistence type="inferred from homology"/>
<feature type="domain" description="Glycoside hydrolase family 31 TIM barrel" evidence="3">
    <location>
        <begin position="333"/>
        <end position="654"/>
    </location>
</feature>
<dbReference type="Pfam" id="PF13802">
    <property type="entry name" value="Gal_mutarotas_2"/>
    <property type="match status" value="1"/>
</dbReference>
<dbReference type="PANTHER" id="PTHR43863:SF2">
    <property type="entry name" value="MALTASE-GLUCOAMYLASE"/>
    <property type="match status" value="1"/>
</dbReference>
<dbReference type="EMBL" id="JACHDZ010000001">
    <property type="protein sequence ID" value="MBB5342719.1"/>
    <property type="molecule type" value="Genomic_DNA"/>
</dbReference>
<feature type="domain" description="Glycosyl hydrolase family 31 C-terminal" evidence="6">
    <location>
        <begin position="663"/>
        <end position="750"/>
    </location>
</feature>
<dbReference type="GO" id="GO:0005975">
    <property type="term" value="P:carbohydrate metabolic process"/>
    <property type="evidence" value="ECO:0007669"/>
    <property type="project" value="InterPro"/>
</dbReference>
<comment type="caution">
    <text evidence="7">The sequence shown here is derived from an EMBL/GenBank/DDBJ whole genome shotgun (WGS) entry which is preliminary data.</text>
</comment>
<dbReference type="Gene3D" id="3.20.20.80">
    <property type="entry name" value="Glycosidases"/>
    <property type="match status" value="1"/>
</dbReference>
<dbReference type="PANTHER" id="PTHR43863">
    <property type="entry name" value="HYDROLASE, PUTATIVE (AFU_ORTHOLOGUE AFUA_1G03140)-RELATED"/>
    <property type="match status" value="1"/>
</dbReference>
<dbReference type="Pfam" id="PF01055">
    <property type="entry name" value="Glyco_hydro_31_2nd"/>
    <property type="match status" value="1"/>
</dbReference>
<evidence type="ECO:0000259" key="6">
    <source>
        <dbReference type="Pfam" id="PF21365"/>
    </source>
</evidence>
<dbReference type="SUPFAM" id="SSF51011">
    <property type="entry name" value="Glycosyl hydrolase domain"/>
    <property type="match status" value="1"/>
</dbReference>
<dbReference type="GO" id="GO:0061634">
    <property type="term" value="F:alpha-D-xyloside xylohydrolase"/>
    <property type="evidence" value="ECO:0007669"/>
    <property type="project" value="UniProtKB-EC"/>
</dbReference>